<dbReference type="GeneID" id="91108674"/>
<accession>A0AAU8CHL1</accession>
<dbReference type="KEGG" id="hanx:ABSL23_05955"/>
<feature type="region of interest" description="Disordered" evidence="1">
    <location>
        <begin position="90"/>
        <end position="124"/>
    </location>
</feature>
<proteinExistence type="predicted"/>
<evidence type="ECO:0000313" key="2">
    <source>
        <dbReference type="EMBL" id="XCF17550.1"/>
    </source>
</evidence>
<dbReference type="EMBL" id="CP159204">
    <property type="protein sequence ID" value="XCF17550.1"/>
    <property type="molecule type" value="Genomic_DNA"/>
</dbReference>
<name>A0AAU8CHL1_9EURY</name>
<evidence type="ECO:0008006" key="3">
    <source>
        <dbReference type="Google" id="ProtNLM"/>
    </source>
</evidence>
<dbReference type="AlphaFoldDB" id="A0AAU8CHL1"/>
<protein>
    <recommendedName>
        <fullName evidence="3">Ribbon-helix-helix protein, CopG family</fullName>
    </recommendedName>
</protein>
<feature type="compositionally biased region" description="Acidic residues" evidence="1">
    <location>
        <begin position="97"/>
        <end position="109"/>
    </location>
</feature>
<dbReference type="RefSeq" id="WP_353635054.1">
    <property type="nucleotide sequence ID" value="NZ_CP159204.1"/>
</dbReference>
<reference evidence="2" key="1">
    <citation type="submission" date="2024-06" db="EMBL/GenBank/DDBJ databases">
        <title>Genome Sequence of an extremely halophilic archaeon isolated from Permian era halite, Salado Formation, Carlsbad, New Mexico: Halobacterium sp. strain NMX12-1.</title>
        <authorList>
            <person name="Sotoa L."/>
            <person name="DasSarma P."/>
            <person name="Anton B.P."/>
            <person name="Vincze T."/>
            <person name="Verma I."/>
            <person name="Eralp B."/>
            <person name="Powers D.W."/>
            <person name="Dozier B.L."/>
            <person name="Roberts R.J."/>
            <person name="DasSarma S."/>
        </authorList>
    </citation>
    <scope>NUCLEOTIDE SEQUENCE</scope>
    <source>
        <strain evidence="2">NMX12-1</strain>
    </source>
</reference>
<sequence>MSEEKTRVDFNAPRALVERADRAADLLDISRTQLLIDALQDELAELTDDDEFRARLKQAYYDGRADYQTIEDLLGTEAAMRLKLLRDSIDRAPPEPVLDDELPSDDEFYEGNVETWSDSDEPNA</sequence>
<gene>
    <name evidence="2" type="ORF">ABSL23_05955</name>
</gene>
<evidence type="ECO:0000256" key="1">
    <source>
        <dbReference type="SAM" id="MobiDB-lite"/>
    </source>
</evidence>
<organism evidence="2">
    <name type="scientific">Halobacterium sp. NMX12-1</name>
    <dbReference type="NCBI Taxonomy" id="3166650"/>
    <lineage>
        <taxon>Archaea</taxon>
        <taxon>Methanobacteriati</taxon>
        <taxon>Methanobacteriota</taxon>
        <taxon>Stenosarchaea group</taxon>
        <taxon>Halobacteria</taxon>
        <taxon>Halobacteriales</taxon>
        <taxon>Halobacteriaceae</taxon>
        <taxon>Halobacterium</taxon>
    </lineage>
</organism>